<evidence type="ECO:0000256" key="4">
    <source>
        <dbReference type="SAM" id="MobiDB-lite"/>
    </source>
</evidence>
<feature type="compositionally biased region" description="Acidic residues" evidence="4">
    <location>
        <begin position="179"/>
        <end position="188"/>
    </location>
</feature>
<proteinExistence type="inferred from homology"/>
<evidence type="ECO:0000256" key="2">
    <source>
        <dbReference type="ARBA" id="ARBA00023054"/>
    </source>
</evidence>
<sequence>MSNIAVKLSTLFIRQISKPVANVIKAEAKNHAGFKRFCVAVAQNLHFFDNSLKMRLLKHPPRPIRPLNEARAIENGANFLSESFIFLVASGAVLFETSRQRQKEKGRREAVADDIATLQDEIEQMKKQLEQQSITIQDYKVPEDYKPLFLQMNKSRNVISSKGHEKPVTEELQLSNGQPDDEGQSDEQ</sequence>
<feature type="coiled-coil region" evidence="3">
    <location>
        <begin position="108"/>
        <end position="135"/>
    </location>
</feature>
<keyword evidence="2 3" id="KW-0175">Coiled coil</keyword>
<dbReference type="GO" id="GO:0019216">
    <property type="term" value="P:regulation of lipid metabolic process"/>
    <property type="evidence" value="ECO:0007669"/>
    <property type="project" value="TreeGrafter"/>
</dbReference>
<dbReference type="STRING" id="13370.A0A448YGF4"/>
<evidence type="ECO:0000256" key="1">
    <source>
        <dbReference type="ARBA" id="ARBA00007584"/>
    </source>
</evidence>
<dbReference type="GO" id="GO:0005739">
    <property type="term" value="C:mitochondrion"/>
    <property type="evidence" value="ECO:0007669"/>
    <property type="project" value="TreeGrafter"/>
</dbReference>
<dbReference type="Pfam" id="PF07047">
    <property type="entry name" value="OPA3"/>
    <property type="match status" value="1"/>
</dbReference>
<dbReference type="Proteomes" id="UP000290900">
    <property type="component" value="Unassembled WGS sequence"/>
</dbReference>
<dbReference type="AlphaFoldDB" id="A0A448YGF4"/>
<dbReference type="OrthoDB" id="2129069at2759"/>
<organism evidence="5 6">
    <name type="scientific">Brettanomyces naardenensis</name>
    <name type="common">Yeast</name>
    <dbReference type="NCBI Taxonomy" id="13370"/>
    <lineage>
        <taxon>Eukaryota</taxon>
        <taxon>Fungi</taxon>
        <taxon>Dikarya</taxon>
        <taxon>Ascomycota</taxon>
        <taxon>Saccharomycotina</taxon>
        <taxon>Pichiomycetes</taxon>
        <taxon>Pichiales</taxon>
        <taxon>Pichiaceae</taxon>
        <taxon>Brettanomyces</taxon>
    </lineage>
</organism>
<dbReference type="InterPro" id="IPR010754">
    <property type="entry name" value="OPA3-like"/>
</dbReference>
<feature type="region of interest" description="Disordered" evidence="4">
    <location>
        <begin position="159"/>
        <end position="188"/>
    </location>
</feature>
<dbReference type="PANTHER" id="PTHR12499">
    <property type="entry name" value="OPTIC ATROPHY 3 PROTEIN OPA3"/>
    <property type="match status" value="1"/>
</dbReference>
<protein>
    <submittedName>
        <fullName evidence="5">DEKNAAC100761</fullName>
    </submittedName>
</protein>
<dbReference type="PANTHER" id="PTHR12499:SF0">
    <property type="entry name" value="OPTIC ATROPHY 3 PROTEIN"/>
    <property type="match status" value="1"/>
</dbReference>
<keyword evidence="6" id="KW-1185">Reference proteome</keyword>
<name>A0A448YGF4_BRENA</name>
<accession>A0A448YGF4</accession>
<reference evidence="5 6" key="1">
    <citation type="submission" date="2018-12" db="EMBL/GenBank/DDBJ databases">
        <authorList>
            <person name="Tiukova I."/>
            <person name="Dainat J."/>
        </authorList>
    </citation>
    <scope>NUCLEOTIDE SEQUENCE [LARGE SCALE GENOMIC DNA]</scope>
</reference>
<dbReference type="InParanoid" id="A0A448YGF4"/>
<dbReference type="EMBL" id="CAACVR010000001">
    <property type="protein sequence ID" value="VEU20000.1"/>
    <property type="molecule type" value="Genomic_DNA"/>
</dbReference>
<comment type="similarity">
    <text evidence="1">Belongs to the OPA3 family.</text>
</comment>
<evidence type="ECO:0000256" key="3">
    <source>
        <dbReference type="SAM" id="Coils"/>
    </source>
</evidence>
<evidence type="ECO:0000313" key="5">
    <source>
        <dbReference type="EMBL" id="VEU20000.1"/>
    </source>
</evidence>
<evidence type="ECO:0000313" key="6">
    <source>
        <dbReference type="Proteomes" id="UP000290900"/>
    </source>
</evidence>
<gene>
    <name evidence="5" type="ORF">BRENAR_LOCUS735</name>
</gene>